<dbReference type="FunFam" id="1.10.287.2720:FF:000001">
    <property type="entry name" value="Oxysterol-binding OBPalpha"/>
    <property type="match status" value="1"/>
</dbReference>
<dbReference type="GO" id="GO:0006869">
    <property type="term" value="P:lipid transport"/>
    <property type="evidence" value="ECO:0007669"/>
    <property type="project" value="UniProtKB-KW"/>
</dbReference>
<comment type="similarity">
    <text evidence="6">Belongs to the OSBP family.</text>
</comment>
<keyword evidence="3" id="KW-0446">Lipid-binding</keyword>
<dbReference type="GO" id="GO:0005794">
    <property type="term" value="C:Golgi apparatus"/>
    <property type="evidence" value="ECO:0007669"/>
    <property type="project" value="TreeGrafter"/>
</dbReference>
<dbReference type="InterPro" id="IPR037239">
    <property type="entry name" value="OSBP_sf"/>
</dbReference>
<dbReference type="Pfam" id="PF00169">
    <property type="entry name" value="PH"/>
    <property type="match status" value="1"/>
</dbReference>
<gene>
    <name evidence="11" type="ORF">EB796_024422</name>
</gene>
<proteinExistence type="inferred from homology"/>
<feature type="region of interest" description="Disordered" evidence="9">
    <location>
        <begin position="251"/>
        <end position="329"/>
    </location>
</feature>
<evidence type="ECO:0000256" key="8">
    <source>
        <dbReference type="SAM" id="Coils"/>
    </source>
</evidence>
<evidence type="ECO:0000256" key="2">
    <source>
        <dbReference type="ARBA" id="ARBA00023055"/>
    </source>
</evidence>
<sequence>MFNCYAINPALCHLNTLILNTGNANCTMEGPLSKWTNVMQGWQYRWFVLDGNIALLSYYTSKDKMKRGSRRGCVRLKGANLGIDDDEESTFTITTHDQKTFHFQARDGEERQKWMEALEESISRASQSESGSPREAPSFTEFDKKLAEADAYLQLLINQLKSLQAKIALCEDEQAVEKYNIIMVTTETLIESVKRTIVMMQRAKPSPHEFDEANGGDGIFNDVSRRPGRSSSLPTTAPIISQYVQHAPTSNLGHQFASGDAGSSLSVSVNGNDGDYEEGEKSVPIGSFSSSDEDDDFYDAFESSTHSSKANEESNATASGNVVDTCSPPMIASPNDVYDELYDGADEDELESLDAHGSIVKHLISQVRIGMDLTKIVLPTFILERRSLLEMFADFFSHPDLFVRIGDYSTAEERMTEVVRWYMSAFHAGRKSSVAKKPYNPILGELFQCVWDIPGVDTTNLSMADDGPIQWCTKSHLCYIAEQVSHHPPISAFYAECQDKRISLDGYIWTKSKFLGLSIGVHMIGEAVISLLDHEEEYKITFPSGYGRSILTVPWIELGGKCNVACEKTGYTASVEFLTKPFYGGKKHQVKGQILEPGNSKPTCTITGEWNGVMWAEYSSGRSEIFCDTKKTPIVKKRVLPIAEQDPFESRRLWKDVTYNLKRKDVEEATKYKRVLEQRQREEAQHRLETGAKIQHKHFQEVGEHWVYTDPLVQRLQKSKQNLEDEPSL</sequence>
<dbReference type="Gene3D" id="2.40.160.120">
    <property type="match status" value="1"/>
</dbReference>
<dbReference type="InterPro" id="IPR001849">
    <property type="entry name" value="PH_domain"/>
</dbReference>
<dbReference type="PANTHER" id="PTHR10972:SF200">
    <property type="entry name" value="OXYSTEROL-BINDING PROTEIN-RELATED PROTEIN 9"/>
    <property type="match status" value="1"/>
</dbReference>
<dbReference type="GO" id="GO:0032934">
    <property type="term" value="F:sterol binding"/>
    <property type="evidence" value="ECO:0007669"/>
    <property type="project" value="TreeGrafter"/>
</dbReference>
<dbReference type="PANTHER" id="PTHR10972">
    <property type="entry name" value="OXYSTEROL-BINDING PROTEIN-RELATED"/>
    <property type="match status" value="1"/>
</dbReference>
<evidence type="ECO:0000256" key="1">
    <source>
        <dbReference type="ARBA" id="ARBA00022448"/>
    </source>
</evidence>
<dbReference type="FunFam" id="2.30.29.30:FF:000089">
    <property type="entry name" value="Oxysterol-binding protein"/>
    <property type="match status" value="1"/>
</dbReference>
<evidence type="ECO:0000256" key="5">
    <source>
        <dbReference type="ARBA" id="ARBA00055284"/>
    </source>
</evidence>
<dbReference type="Pfam" id="PF01237">
    <property type="entry name" value="Oxysterol_BP"/>
    <property type="match status" value="1"/>
</dbReference>
<comment type="function">
    <text evidence="5">Interacts with OSBPL11 to function as lipid transfer proteins. Together they form a heterodimer that localizes at the ER-trans-Golgi membrane contact sites, and exchanges phosphatidylserine (1,2-diacyl-sn-glycero-3-phospho-L-serine, PS) for phosphatidylinositol-4-phosphate (1,2-diacyl-sn-glycero-3-phospho-(1D-myo-inositol 4-phosphate), PI(4)P) between the two organelles, a step that is critical for sphingomyelin synthesis in the Golgi complex.</text>
</comment>
<dbReference type="Gene3D" id="2.30.29.30">
    <property type="entry name" value="Pleckstrin-homology domain (PH domain)/Phosphotyrosine-binding domain (PTB)"/>
    <property type="match status" value="1"/>
</dbReference>
<keyword evidence="2 7" id="KW-0445">Lipid transport</keyword>
<accession>A0A7J7IV25</accession>
<dbReference type="InterPro" id="IPR000648">
    <property type="entry name" value="Oxysterol-bd"/>
</dbReference>
<dbReference type="FunFam" id="2.40.160.120:FF:000002">
    <property type="entry name" value="Oxysterol-binding protein"/>
    <property type="match status" value="1"/>
</dbReference>
<dbReference type="OrthoDB" id="14833at2759"/>
<dbReference type="SUPFAM" id="SSF144000">
    <property type="entry name" value="Oxysterol-binding protein-like"/>
    <property type="match status" value="1"/>
</dbReference>
<feature type="region of interest" description="Disordered" evidence="9">
    <location>
        <begin position="206"/>
        <end position="235"/>
    </location>
</feature>
<protein>
    <recommendedName>
        <fullName evidence="7">Oxysterol-binding protein</fullName>
    </recommendedName>
</protein>
<evidence type="ECO:0000313" key="12">
    <source>
        <dbReference type="Proteomes" id="UP000593567"/>
    </source>
</evidence>
<dbReference type="EMBL" id="VXIV02003417">
    <property type="protein sequence ID" value="KAF6017261.1"/>
    <property type="molecule type" value="Genomic_DNA"/>
</dbReference>
<evidence type="ECO:0000256" key="4">
    <source>
        <dbReference type="ARBA" id="ARBA00050284"/>
    </source>
</evidence>
<keyword evidence="12" id="KW-1185">Reference proteome</keyword>
<feature type="coiled-coil region" evidence="8">
    <location>
        <begin position="146"/>
        <end position="173"/>
    </location>
</feature>
<feature type="domain" description="PH" evidence="10">
    <location>
        <begin position="25"/>
        <end position="123"/>
    </location>
</feature>
<organism evidence="11 12">
    <name type="scientific">Bugula neritina</name>
    <name type="common">Brown bryozoan</name>
    <name type="synonym">Sertularia neritina</name>
    <dbReference type="NCBI Taxonomy" id="10212"/>
    <lineage>
        <taxon>Eukaryota</taxon>
        <taxon>Metazoa</taxon>
        <taxon>Spiralia</taxon>
        <taxon>Lophotrochozoa</taxon>
        <taxon>Bryozoa</taxon>
        <taxon>Gymnolaemata</taxon>
        <taxon>Cheilostomatida</taxon>
        <taxon>Flustrina</taxon>
        <taxon>Buguloidea</taxon>
        <taxon>Bugulidae</taxon>
        <taxon>Bugula</taxon>
    </lineage>
</organism>
<dbReference type="SMART" id="SM00233">
    <property type="entry name" value="PH"/>
    <property type="match status" value="1"/>
</dbReference>
<evidence type="ECO:0000256" key="7">
    <source>
        <dbReference type="RuleBase" id="RU003845"/>
    </source>
</evidence>
<dbReference type="PROSITE" id="PS50003">
    <property type="entry name" value="PH_DOMAIN"/>
    <property type="match status" value="1"/>
</dbReference>
<evidence type="ECO:0000313" key="11">
    <source>
        <dbReference type="EMBL" id="KAF6017261.1"/>
    </source>
</evidence>
<dbReference type="SUPFAM" id="SSF50729">
    <property type="entry name" value="PH domain-like"/>
    <property type="match status" value="1"/>
</dbReference>
<dbReference type="GO" id="GO:0016020">
    <property type="term" value="C:membrane"/>
    <property type="evidence" value="ECO:0007669"/>
    <property type="project" value="TreeGrafter"/>
</dbReference>
<keyword evidence="1 7" id="KW-0813">Transport</keyword>
<dbReference type="AlphaFoldDB" id="A0A7J7IV25"/>
<feature type="compositionally biased region" description="Polar residues" evidence="9">
    <location>
        <begin position="261"/>
        <end position="271"/>
    </location>
</feature>
<dbReference type="CDD" id="cd13290">
    <property type="entry name" value="PH_ORP9"/>
    <property type="match status" value="1"/>
</dbReference>
<dbReference type="GO" id="GO:0005829">
    <property type="term" value="C:cytosol"/>
    <property type="evidence" value="ECO:0007669"/>
    <property type="project" value="TreeGrafter"/>
</dbReference>
<dbReference type="InterPro" id="IPR011993">
    <property type="entry name" value="PH-like_dom_sf"/>
</dbReference>
<reference evidence="11" key="1">
    <citation type="submission" date="2020-06" db="EMBL/GenBank/DDBJ databases">
        <title>Draft genome of Bugula neritina, a colonial animal packing powerful symbionts and potential medicines.</title>
        <authorList>
            <person name="Rayko M."/>
        </authorList>
    </citation>
    <scope>NUCLEOTIDE SEQUENCE [LARGE SCALE GENOMIC DNA]</scope>
    <source>
        <strain evidence="11">Kwan_BN1</strain>
    </source>
</reference>
<comment type="caution">
    <text evidence="11">The sequence shown here is derived from an EMBL/GenBank/DDBJ whole genome shotgun (WGS) entry which is preliminary data.</text>
</comment>
<dbReference type="Gene3D" id="6.10.140.1150">
    <property type="match status" value="1"/>
</dbReference>
<comment type="catalytic activity">
    <reaction evidence="4">
        <text>a 1,2-diacyl-sn-glycero-3-phospho-(1D-myo-inositol 4-phosphate)(out) + a 1,2-diacyl-sn-glycero-3-phospho-L-serine(in) = a 1,2-diacyl-sn-glycero-3-phospho-(1D-myo-inositol 4-phosphate)(in) + a 1,2-diacyl-sn-glycero-3-phospho-L-serine(out)</text>
        <dbReference type="Rhea" id="RHEA:81667"/>
        <dbReference type="ChEBI" id="CHEBI:57262"/>
        <dbReference type="ChEBI" id="CHEBI:58178"/>
    </reaction>
</comment>
<feature type="compositionally biased region" description="Polar residues" evidence="9">
    <location>
        <begin position="305"/>
        <end position="324"/>
    </location>
</feature>
<dbReference type="InterPro" id="IPR018494">
    <property type="entry name" value="Oxysterol-bd_CS"/>
</dbReference>
<dbReference type="Proteomes" id="UP000593567">
    <property type="component" value="Unassembled WGS sequence"/>
</dbReference>
<evidence type="ECO:0000256" key="3">
    <source>
        <dbReference type="ARBA" id="ARBA00023121"/>
    </source>
</evidence>
<evidence type="ECO:0000256" key="6">
    <source>
        <dbReference type="RuleBase" id="RU003844"/>
    </source>
</evidence>
<name>A0A7J7IV25_BUGNE</name>
<dbReference type="Gene3D" id="1.10.287.2720">
    <property type="match status" value="1"/>
</dbReference>
<keyword evidence="8" id="KW-0175">Coiled coil</keyword>
<dbReference type="PROSITE" id="PS01013">
    <property type="entry name" value="OSBP"/>
    <property type="match status" value="1"/>
</dbReference>
<evidence type="ECO:0000256" key="9">
    <source>
        <dbReference type="SAM" id="MobiDB-lite"/>
    </source>
</evidence>
<evidence type="ECO:0000259" key="10">
    <source>
        <dbReference type="PROSITE" id="PS50003"/>
    </source>
</evidence>